<evidence type="ECO:0000256" key="1">
    <source>
        <dbReference type="SAM" id="SignalP"/>
    </source>
</evidence>
<evidence type="ECO:0000313" key="3">
    <source>
        <dbReference type="EMBL" id="MFC4158399.1"/>
    </source>
</evidence>
<dbReference type="SMART" id="SM00749">
    <property type="entry name" value="BON"/>
    <property type="match status" value="1"/>
</dbReference>
<organism evidence="3 4">
    <name type="scientific">Chitinimonas lacunae</name>
    <dbReference type="NCBI Taxonomy" id="1963018"/>
    <lineage>
        <taxon>Bacteria</taxon>
        <taxon>Pseudomonadati</taxon>
        <taxon>Pseudomonadota</taxon>
        <taxon>Betaproteobacteria</taxon>
        <taxon>Neisseriales</taxon>
        <taxon>Chitinibacteraceae</taxon>
        <taxon>Chitinimonas</taxon>
    </lineage>
</organism>
<dbReference type="InterPro" id="IPR007055">
    <property type="entry name" value="BON_dom"/>
</dbReference>
<dbReference type="Pfam" id="PF04972">
    <property type="entry name" value="BON"/>
    <property type="match status" value="1"/>
</dbReference>
<name>A0ABV8MM76_9NEIS</name>
<reference evidence="4" key="1">
    <citation type="journal article" date="2019" name="Int. J. Syst. Evol. Microbiol.">
        <title>The Global Catalogue of Microorganisms (GCM) 10K type strain sequencing project: providing services to taxonomists for standard genome sequencing and annotation.</title>
        <authorList>
            <consortium name="The Broad Institute Genomics Platform"/>
            <consortium name="The Broad Institute Genome Sequencing Center for Infectious Disease"/>
            <person name="Wu L."/>
            <person name="Ma J."/>
        </authorList>
    </citation>
    <scope>NUCLEOTIDE SEQUENCE [LARGE SCALE GENOMIC DNA]</scope>
    <source>
        <strain evidence="4">LMG 29894</strain>
    </source>
</reference>
<protein>
    <submittedName>
        <fullName evidence="3">BON domain-containing protein</fullName>
    </submittedName>
</protein>
<evidence type="ECO:0000259" key="2">
    <source>
        <dbReference type="PROSITE" id="PS50914"/>
    </source>
</evidence>
<keyword evidence="4" id="KW-1185">Reference proteome</keyword>
<feature type="chain" id="PRO_5046949503" evidence="1">
    <location>
        <begin position="25"/>
        <end position="107"/>
    </location>
</feature>
<dbReference type="InterPro" id="IPR014004">
    <property type="entry name" value="Transpt-assoc_nodulatn_dom_bac"/>
</dbReference>
<evidence type="ECO:0000313" key="4">
    <source>
        <dbReference type="Proteomes" id="UP001595791"/>
    </source>
</evidence>
<feature type="signal peptide" evidence="1">
    <location>
        <begin position="1"/>
        <end position="24"/>
    </location>
</feature>
<feature type="domain" description="BON" evidence="2">
    <location>
        <begin position="39"/>
        <end position="107"/>
    </location>
</feature>
<accession>A0ABV8MM76</accession>
<sequence>MKFLKQGIYYLLFALATAGAPVLADDPPRTEETPGQYLDDAVITTKVKAALIGDTNLKANEINVETYRGTVQLSGFVDDPQTVSRAADVASTVKGVKSIKNDLQVKK</sequence>
<dbReference type="RefSeq" id="WP_378161029.1">
    <property type="nucleotide sequence ID" value="NZ_JBHSBU010000001.1"/>
</dbReference>
<gene>
    <name evidence="3" type="ORF">ACFOW7_03395</name>
</gene>
<keyword evidence="1" id="KW-0732">Signal</keyword>
<dbReference type="PANTHER" id="PTHR34606:SF16">
    <property type="entry name" value="BON DOMAIN-CONTAINING PROTEIN"/>
    <property type="match status" value="1"/>
</dbReference>
<dbReference type="PANTHER" id="PTHR34606">
    <property type="entry name" value="BON DOMAIN-CONTAINING PROTEIN"/>
    <property type="match status" value="1"/>
</dbReference>
<dbReference type="Proteomes" id="UP001595791">
    <property type="component" value="Unassembled WGS sequence"/>
</dbReference>
<proteinExistence type="predicted"/>
<comment type="caution">
    <text evidence="3">The sequence shown here is derived from an EMBL/GenBank/DDBJ whole genome shotgun (WGS) entry which is preliminary data.</text>
</comment>
<dbReference type="InterPro" id="IPR051686">
    <property type="entry name" value="Lipoprotein_DolP"/>
</dbReference>
<dbReference type="PROSITE" id="PS50914">
    <property type="entry name" value="BON"/>
    <property type="match status" value="1"/>
</dbReference>
<dbReference type="Gene3D" id="3.30.1340.30">
    <property type="match status" value="1"/>
</dbReference>
<dbReference type="EMBL" id="JBHSBU010000001">
    <property type="protein sequence ID" value="MFC4158399.1"/>
    <property type="molecule type" value="Genomic_DNA"/>
</dbReference>